<evidence type="ECO:0000259" key="1">
    <source>
        <dbReference type="PROSITE" id="PS51707"/>
    </source>
</evidence>
<name>A0A7K1L1G4_9ACTN</name>
<dbReference type="SMART" id="SM01118">
    <property type="entry name" value="CYTH"/>
    <property type="match status" value="1"/>
</dbReference>
<feature type="domain" description="CHAD" evidence="2">
    <location>
        <begin position="299"/>
        <end position="569"/>
    </location>
</feature>
<evidence type="ECO:0000313" key="4">
    <source>
        <dbReference type="Proteomes" id="UP000432015"/>
    </source>
</evidence>
<feature type="domain" description="CYTH" evidence="1">
    <location>
        <begin position="78"/>
        <end position="271"/>
    </location>
</feature>
<accession>A0A7K1L1G4</accession>
<evidence type="ECO:0000259" key="2">
    <source>
        <dbReference type="PROSITE" id="PS51708"/>
    </source>
</evidence>
<gene>
    <name evidence="3" type="ORF">GNZ18_16695</name>
</gene>
<dbReference type="PROSITE" id="PS51707">
    <property type="entry name" value="CYTH"/>
    <property type="match status" value="1"/>
</dbReference>
<dbReference type="SUPFAM" id="SSF55154">
    <property type="entry name" value="CYTH-like phosphatases"/>
    <property type="match status" value="1"/>
</dbReference>
<protein>
    <submittedName>
        <fullName evidence="3">CHAD domain-containing protein</fullName>
    </submittedName>
</protein>
<dbReference type="Pfam" id="PF05235">
    <property type="entry name" value="CHAD"/>
    <property type="match status" value="1"/>
</dbReference>
<dbReference type="PANTHER" id="PTHR39339">
    <property type="entry name" value="SLR1444 PROTEIN"/>
    <property type="match status" value="1"/>
</dbReference>
<dbReference type="InterPro" id="IPR038186">
    <property type="entry name" value="CHAD_dom_sf"/>
</dbReference>
<organism evidence="3 4">
    <name type="scientific">Actinomadura litoris</name>
    <dbReference type="NCBI Taxonomy" id="2678616"/>
    <lineage>
        <taxon>Bacteria</taxon>
        <taxon>Bacillati</taxon>
        <taxon>Actinomycetota</taxon>
        <taxon>Actinomycetes</taxon>
        <taxon>Streptosporangiales</taxon>
        <taxon>Thermomonosporaceae</taxon>
        <taxon>Actinomadura</taxon>
    </lineage>
</organism>
<comment type="caution">
    <text evidence="3">The sequence shown here is derived from an EMBL/GenBank/DDBJ whole genome shotgun (WGS) entry which is preliminary data.</text>
</comment>
<dbReference type="Pfam" id="PF01928">
    <property type="entry name" value="CYTH"/>
    <property type="match status" value="1"/>
</dbReference>
<dbReference type="Gene3D" id="1.40.20.10">
    <property type="entry name" value="CHAD domain"/>
    <property type="match status" value="1"/>
</dbReference>
<dbReference type="InterPro" id="IPR033469">
    <property type="entry name" value="CYTH-like_dom_sf"/>
</dbReference>
<dbReference type="PANTHER" id="PTHR39339:SF1">
    <property type="entry name" value="CHAD DOMAIN-CONTAINING PROTEIN"/>
    <property type="match status" value="1"/>
</dbReference>
<sequence length="572" mass="62412">MCLPLPGSGAHVGRCSSRRGAGARSLYLRRFGGFSGQGDSWADIRVSVSVHLGVECWPSGCARRRWNPVEEQIVALKHLEIEHKFDAAAEFVLPELDGLPGVASVGEPVTYELHASYFDTEDLRLAAQGITLRRRRGGTDAGWHLKMPVGPDSKQELRAALGRPRVVPVRLAGLVAAHTRGAALDQVATLDTERTVVRLYGEDGTMLVEVADDLVTGQDARGGAPRQWREVEVELGDGAPELLKAVGKRLRKSGAKRAASSSKLGRLLDGAVVPSEAKAARAETRARLVALTTNGKAPAVTTGDAVMGYLAAQVEAVFEYDPKARVGEDDAVHRMRVAVRRIRSTLKSYRPVLNVDGSLGEELKWLAAVLGEVRDLEVLRMRFQERLDGAASGWMEELARRERGAYRRLNASLKEPRYFALLETLEELVAHPPLGRAAEKKARKELPVLVTKAWERMAKDYASIAVAEDEDVARHDTRKAAKRARYAAEVAVPVLGVAARRVVKDAKRIQEVLGEHQDGVIAMQHLEEAARRARAVADAFALGVLYGAERCDAEAARDRLAVTWSQTLGPSF</sequence>
<dbReference type="EMBL" id="WOFH01000005">
    <property type="protein sequence ID" value="MUN38232.1"/>
    <property type="molecule type" value="Genomic_DNA"/>
</dbReference>
<dbReference type="SMART" id="SM00880">
    <property type="entry name" value="CHAD"/>
    <property type="match status" value="1"/>
</dbReference>
<dbReference type="InterPro" id="IPR007899">
    <property type="entry name" value="CHAD_dom"/>
</dbReference>
<dbReference type="CDD" id="cd07374">
    <property type="entry name" value="CYTH-like_Pase"/>
    <property type="match status" value="1"/>
</dbReference>
<keyword evidence="4" id="KW-1185">Reference proteome</keyword>
<dbReference type="Gene3D" id="2.40.320.10">
    <property type="entry name" value="Hypothetical Protein Pfu-838710-001"/>
    <property type="match status" value="1"/>
</dbReference>
<evidence type="ECO:0000313" key="3">
    <source>
        <dbReference type="EMBL" id="MUN38232.1"/>
    </source>
</evidence>
<dbReference type="PROSITE" id="PS51708">
    <property type="entry name" value="CHAD"/>
    <property type="match status" value="1"/>
</dbReference>
<dbReference type="InterPro" id="IPR023577">
    <property type="entry name" value="CYTH_domain"/>
</dbReference>
<reference evidence="3 4" key="1">
    <citation type="submission" date="2019-11" db="EMBL/GenBank/DDBJ databases">
        <authorList>
            <person name="Cao P."/>
        </authorList>
    </citation>
    <scope>NUCLEOTIDE SEQUENCE [LARGE SCALE GENOMIC DNA]</scope>
    <source>
        <strain evidence="3 4">NEAU-AAG5</strain>
    </source>
</reference>
<proteinExistence type="predicted"/>
<dbReference type="AlphaFoldDB" id="A0A7K1L1G4"/>
<dbReference type="Proteomes" id="UP000432015">
    <property type="component" value="Unassembled WGS sequence"/>
</dbReference>